<evidence type="ECO:0000313" key="13">
    <source>
        <dbReference type="EMBL" id="TET91609.1"/>
    </source>
</evidence>
<evidence type="ECO:0000259" key="12">
    <source>
        <dbReference type="PROSITE" id="PS51217"/>
    </source>
</evidence>
<evidence type="ECO:0000256" key="3">
    <source>
        <dbReference type="ARBA" id="ARBA00022801"/>
    </source>
</evidence>
<dbReference type="InterPro" id="IPR013986">
    <property type="entry name" value="DExx_box_DNA_helicase_dom_sf"/>
</dbReference>
<dbReference type="InterPro" id="IPR014016">
    <property type="entry name" value="UvrD-like_ATP-bd"/>
</dbReference>
<dbReference type="GO" id="GO:0000725">
    <property type="term" value="P:recombinational repair"/>
    <property type="evidence" value="ECO:0007669"/>
    <property type="project" value="TreeGrafter"/>
</dbReference>
<dbReference type="PANTHER" id="PTHR11070">
    <property type="entry name" value="UVRD / RECB / PCRA DNA HELICASE FAMILY MEMBER"/>
    <property type="match status" value="1"/>
</dbReference>
<dbReference type="AlphaFoldDB" id="A0A523YKP9"/>
<dbReference type="Proteomes" id="UP000316925">
    <property type="component" value="Unassembled WGS sequence"/>
</dbReference>
<dbReference type="PANTHER" id="PTHR11070:SF59">
    <property type="entry name" value="DNA 3'-5' HELICASE"/>
    <property type="match status" value="1"/>
</dbReference>
<dbReference type="Gene3D" id="1.10.10.160">
    <property type="match status" value="1"/>
</dbReference>
<keyword evidence="5 10" id="KW-0067">ATP-binding</keyword>
<dbReference type="Gene3D" id="1.10.486.10">
    <property type="entry name" value="PCRA, domain 4"/>
    <property type="match status" value="1"/>
</dbReference>
<organism evidence="13 14">
    <name type="scientific">Aerophobetes bacterium</name>
    <dbReference type="NCBI Taxonomy" id="2030807"/>
    <lineage>
        <taxon>Bacteria</taxon>
        <taxon>Candidatus Aerophobota</taxon>
    </lineage>
</organism>
<dbReference type="InterPro" id="IPR014017">
    <property type="entry name" value="DNA_helicase_UvrD-like_C"/>
</dbReference>
<comment type="caution">
    <text evidence="13">The sequence shown here is derived from an EMBL/GenBank/DDBJ whole genome shotgun (WGS) entry which is preliminary data.</text>
</comment>
<name>A0A523YKP9_UNCAE</name>
<evidence type="ECO:0000256" key="2">
    <source>
        <dbReference type="ARBA" id="ARBA00022741"/>
    </source>
</evidence>
<evidence type="ECO:0000256" key="8">
    <source>
        <dbReference type="ARBA" id="ARBA00034808"/>
    </source>
</evidence>
<keyword evidence="2 10" id="KW-0547">Nucleotide-binding</keyword>
<feature type="binding site" evidence="10">
    <location>
        <begin position="30"/>
        <end position="37"/>
    </location>
    <ligand>
        <name>ATP</name>
        <dbReference type="ChEBI" id="CHEBI:30616"/>
    </ligand>
</feature>
<feature type="domain" description="UvrD-like helicase ATP-binding" evidence="11">
    <location>
        <begin position="9"/>
        <end position="312"/>
    </location>
</feature>
<dbReference type="GO" id="GO:0043138">
    <property type="term" value="F:3'-5' DNA helicase activity"/>
    <property type="evidence" value="ECO:0007669"/>
    <property type="project" value="UniProtKB-EC"/>
</dbReference>
<evidence type="ECO:0000256" key="6">
    <source>
        <dbReference type="ARBA" id="ARBA00023235"/>
    </source>
</evidence>
<feature type="non-terminal residue" evidence="13">
    <location>
        <position position="671"/>
    </location>
</feature>
<dbReference type="EMBL" id="SOIJ01000269">
    <property type="protein sequence ID" value="TET91609.1"/>
    <property type="molecule type" value="Genomic_DNA"/>
</dbReference>
<comment type="similarity">
    <text evidence="1">Belongs to the helicase family. UvrD subfamily.</text>
</comment>
<evidence type="ECO:0000256" key="10">
    <source>
        <dbReference type="PROSITE-ProRule" id="PRU00560"/>
    </source>
</evidence>
<evidence type="ECO:0000256" key="1">
    <source>
        <dbReference type="ARBA" id="ARBA00009922"/>
    </source>
</evidence>
<dbReference type="CDD" id="cd17932">
    <property type="entry name" value="DEXQc_UvrD"/>
    <property type="match status" value="1"/>
</dbReference>
<reference evidence="13 14" key="1">
    <citation type="submission" date="2019-03" db="EMBL/GenBank/DDBJ databases">
        <title>Metabolic potential of uncultured bacteria and archaea associated with petroleum seepage in deep-sea sediments.</title>
        <authorList>
            <person name="Dong X."/>
            <person name="Hubert C."/>
        </authorList>
    </citation>
    <scope>NUCLEOTIDE SEQUENCE [LARGE SCALE GENOMIC DNA]</scope>
    <source>
        <strain evidence="13">E29_bin28</strain>
    </source>
</reference>
<dbReference type="SUPFAM" id="SSF52540">
    <property type="entry name" value="P-loop containing nucleoside triphosphate hydrolases"/>
    <property type="match status" value="1"/>
</dbReference>
<evidence type="ECO:0000256" key="4">
    <source>
        <dbReference type="ARBA" id="ARBA00022806"/>
    </source>
</evidence>
<keyword evidence="3 10" id="KW-0378">Hydrolase</keyword>
<dbReference type="GO" id="GO:0005524">
    <property type="term" value="F:ATP binding"/>
    <property type="evidence" value="ECO:0007669"/>
    <property type="project" value="UniProtKB-UniRule"/>
</dbReference>
<dbReference type="GO" id="GO:0005829">
    <property type="term" value="C:cytosol"/>
    <property type="evidence" value="ECO:0007669"/>
    <property type="project" value="TreeGrafter"/>
</dbReference>
<comment type="catalytic activity">
    <reaction evidence="7">
        <text>Couples ATP hydrolysis with the unwinding of duplex DNA by translocating in the 3'-5' direction.</text>
        <dbReference type="EC" id="5.6.2.4"/>
    </reaction>
</comment>
<protein>
    <recommendedName>
        <fullName evidence="8">DNA 3'-5' helicase</fullName>
        <ecNumber evidence="8">5.6.2.4</ecNumber>
    </recommendedName>
</protein>
<comment type="catalytic activity">
    <reaction evidence="9">
        <text>ATP + H2O = ADP + phosphate + H(+)</text>
        <dbReference type="Rhea" id="RHEA:13065"/>
        <dbReference type="ChEBI" id="CHEBI:15377"/>
        <dbReference type="ChEBI" id="CHEBI:15378"/>
        <dbReference type="ChEBI" id="CHEBI:30616"/>
        <dbReference type="ChEBI" id="CHEBI:43474"/>
        <dbReference type="ChEBI" id="CHEBI:456216"/>
        <dbReference type="EC" id="5.6.2.4"/>
    </reaction>
</comment>
<sequence length="671" mass="76886">MSVSDKILEGLNQKQREAVTYGEGPVLIVAGAGTGKTQVITRCIAWLIAMKRAKPEEILALTFTEKAAAEMEERVDILVPYGYTGVWIGTFHAFGDSVLRENALLLGLVPDLQVLTRPQQIIFFREHLFEFPFSYYRPLGNPTRYIEAMVTLFSRAKDEDVTPEEYLAYAERLKKETEEGPDDPELEEIATQQMEIARTYKKYQDLLAQHGKIDFGDQITLPLKLFRTHPLVLRQYQDRFRYILVDEFQDTNYTQFQLVKLLASRDQNITVVADDDQSIYKFRGAAISNILGFMDTYPEAKQTVLTENYRSTQMILDAAYRLIGYNNPDRLEFKNNIDKHLKAQVREGPSIKHLHYDTLFSEAEAAANLIKKKVEKEGCDYRDFAILVRANRDADPFLRSLNMADIPWTFSGNEGLYTREEVRLLISFLRSVANFDDSVSLYYLAASEIYQLLARDLTLCMNYASRRNRSLYHIFSRVSEILELGEEISPESKATISRIMKDLEKYAQLAIKGGTGEVLYSFIIDTGYLKRLTSLSSLTNEEKVKNTARFFDIIRSVSNVITYDRIPQFTSYLDLLMEAGDNPAVAEADTEADAVNVLTIHKAKGLEFPVVIMVSLVSQRFPCHYRRESISLPDPLIKDILPSGDFHLQEERRLFYVGMTRAKKELYFTSA</sequence>
<dbReference type="PROSITE" id="PS51217">
    <property type="entry name" value="UVRD_HELICASE_CTER"/>
    <property type="match status" value="1"/>
</dbReference>
<keyword evidence="4 10" id="KW-0347">Helicase</keyword>
<dbReference type="GO" id="GO:0033202">
    <property type="term" value="C:DNA helicase complex"/>
    <property type="evidence" value="ECO:0007669"/>
    <property type="project" value="TreeGrafter"/>
</dbReference>
<evidence type="ECO:0000313" key="14">
    <source>
        <dbReference type="Proteomes" id="UP000316925"/>
    </source>
</evidence>
<dbReference type="PROSITE" id="PS51198">
    <property type="entry name" value="UVRD_HELICASE_ATP_BIND"/>
    <property type="match status" value="1"/>
</dbReference>
<dbReference type="EC" id="5.6.2.4" evidence="8"/>
<dbReference type="Pfam" id="PF13361">
    <property type="entry name" value="UvrD_C"/>
    <property type="match status" value="1"/>
</dbReference>
<dbReference type="InterPro" id="IPR000212">
    <property type="entry name" value="DNA_helicase_UvrD/REP"/>
</dbReference>
<evidence type="ECO:0000256" key="7">
    <source>
        <dbReference type="ARBA" id="ARBA00034617"/>
    </source>
</evidence>
<dbReference type="Gene3D" id="3.40.50.300">
    <property type="entry name" value="P-loop containing nucleotide triphosphate hydrolases"/>
    <property type="match status" value="2"/>
</dbReference>
<keyword evidence="6" id="KW-0413">Isomerase</keyword>
<feature type="domain" description="UvrD-like helicase C-terminal" evidence="12">
    <location>
        <begin position="320"/>
        <end position="605"/>
    </location>
</feature>
<proteinExistence type="inferred from homology"/>
<dbReference type="GO" id="GO:0016787">
    <property type="term" value="F:hydrolase activity"/>
    <property type="evidence" value="ECO:0007669"/>
    <property type="project" value="UniProtKB-UniRule"/>
</dbReference>
<dbReference type="GO" id="GO:0003677">
    <property type="term" value="F:DNA binding"/>
    <property type="evidence" value="ECO:0007669"/>
    <property type="project" value="InterPro"/>
</dbReference>
<evidence type="ECO:0000259" key="11">
    <source>
        <dbReference type="PROSITE" id="PS51198"/>
    </source>
</evidence>
<gene>
    <name evidence="13" type="ORF">E3J33_04685</name>
</gene>
<dbReference type="Pfam" id="PF00580">
    <property type="entry name" value="UvrD-helicase"/>
    <property type="match status" value="1"/>
</dbReference>
<evidence type="ECO:0000256" key="5">
    <source>
        <dbReference type="ARBA" id="ARBA00022840"/>
    </source>
</evidence>
<evidence type="ECO:0000256" key="9">
    <source>
        <dbReference type="ARBA" id="ARBA00048988"/>
    </source>
</evidence>
<dbReference type="InterPro" id="IPR027417">
    <property type="entry name" value="P-loop_NTPase"/>
</dbReference>
<accession>A0A523YKP9</accession>